<accession>A0A411WTI7</accession>
<dbReference type="InterPro" id="IPR009739">
    <property type="entry name" value="LprI-like_N"/>
</dbReference>
<feature type="signal peptide" evidence="1">
    <location>
        <begin position="1"/>
        <end position="28"/>
    </location>
</feature>
<dbReference type="Gene3D" id="1.20.1270.180">
    <property type="match status" value="1"/>
</dbReference>
<dbReference type="EMBL" id="CP036401">
    <property type="protein sequence ID" value="QBI00090.1"/>
    <property type="molecule type" value="Genomic_DNA"/>
</dbReference>
<dbReference type="RefSeq" id="WP_131144235.1">
    <property type="nucleotide sequence ID" value="NZ_BMWV01000017.1"/>
</dbReference>
<reference evidence="3" key="1">
    <citation type="journal article" date="2014" name="Int. J. Syst. Evol. Microbiol.">
        <title>Complete genome sequence of Corynebacterium casei LMG S-19264T (=DSM 44701T), isolated from a smear-ripened cheese.</title>
        <authorList>
            <consortium name="US DOE Joint Genome Institute (JGI-PGF)"/>
            <person name="Walter F."/>
            <person name="Albersmeier A."/>
            <person name="Kalinowski J."/>
            <person name="Ruckert C."/>
        </authorList>
    </citation>
    <scope>NUCLEOTIDE SEQUENCE</scope>
    <source>
        <strain evidence="3">KCTC 12343</strain>
    </source>
</reference>
<evidence type="ECO:0000313" key="5">
    <source>
        <dbReference type="Proteomes" id="UP000292307"/>
    </source>
</evidence>
<name>A0A411WTI7_9BURK</name>
<gene>
    <name evidence="4" type="ORF">EYF70_03935</name>
    <name evidence="3" type="ORF">GCM10007387_53020</name>
</gene>
<reference evidence="3" key="3">
    <citation type="submission" date="2022-12" db="EMBL/GenBank/DDBJ databases">
        <authorList>
            <person name="Sun Q."/>
            <person name="Kim S."/>
        </authorList>
    </citation>
    <scope>NUCLEOTIDE SEQUENCE</scope>
    <source>
        <strain evidence="3">KCTC 12343</strain>
    </source>
</reference>
<organism evidence="3 6">
    <name type="scientific">Pseudoduganella albidiflava</name>
    <dbReference type="NCBI Taxonomy" id="321983"/>
    <lineage>
        <taxon>Bacteria</taxon>
        <taxon>Pseudomonadati</taxon>
        <taxon>Pseudomonadota</taxon>
        <taxon>Betaproteobacteria</taxon>
        <taxon>Burkholderiales</taxon>
        <taxon>Oxalobacteraceae</taxon>
        <taxon>Telluria group</taxon>
        <taxon>Pseudoduganella</taxon>
    </lineage>
</organism>
<dbReference type="Proteomes" id="UP000292307">
    <property type="component" value="Chromosome"/>
</dbReference>
<sequence length="324" mass="34628">MRRPWLAVAGRVLGSGMLAALLPACAAAAPAACPASAPDAQLPIIFDGYKGCNPLGKYYEAVRSASPDWQAVHRCAVQDRNDAVLMMLYANGRGVPRDVDRAIGHACRVDSAQAELAGRLEHLQRIKAGQDRKPFDLCDDITSGLMMGFCASVAEDADGAARNAALAGLDRSFKAAQRSRFAALRKATDAFARNVGDKETDLSGTARAAMSIGATAAVQDELLADVRAAEQGKLPAGTDAAFAAADKALNDVYRKVMALPADDSGRVAHSTVTKPDIRATQRSWIAYRDAWSAFAQARYPAVPAAAWKTRLTERRTAQLREWLE</sequence>
<proteinExistence type="predicted"/>
<feature type="chain" id="PRO_5044601562" evidence="1">
    <location>
        <begin position="29"/>
        <end position="324"/>
    </location>
</feature>
<protein>
    <submittedName>
        <fullName evidence="4">DUF1311 domain-containing protein</fullName>
    </submittedName>
</protein>
<evidence type="ECO:0000313" key="6">
    <source>
        <dbReference type="Proteomes" id="UP000628442"/>
    </source>
</evidence>
<keyword evidence="1" id="KW-0732">Signal</keyword>
<evidence type="ECO:0000313" key="4">
    <source>
        <dbReference type="EMBL" id="QBI00090.1"/>
    </source>
</evidence>
<evidence type="ECO:0000259" key="2">
    <source>
        <dbReference type="Pfam" id="PF07007"/>
    </source>
</evidence>
<evidence type="ECO:0000256" key="1">
    <source>
        <dbReference type="SAM" id="SignalP"/>
    </source>
</evidence>
<feature type="domain" description="Lysozyme inhibitor LprI-like N-terminal" evidence="2">
    <location>
        <begin position="235"/>
        <end position="319"/>
    </location>
</feature>
<dbReference type="Pfam" id="PF07007">
    <property type="entry name" value="LprI"/>
    <property type="match status" value="1"/>
</dbReference>
<dbReference type="EMBL" id="BMWV01000017">
    <property type="protein sequence ID" value="GGY63917.1"/>
    <property type="molecule type" value="Genomic_DNA"/>
</dbReference>
<evidence type="ECO:0000313" key="3">
    <source>
        <dbReference type="EMBL" id="GGY63917.1"/>
    </source>
</evidence>
<dbReference type="AlphaFoldDB" id="A0A411WTI7"/>
<dbReference type="OrthoDB" id="7340239at2"/>
<dbReference type="Proteomes" id="UP000628442">
    <property type="component" value="Unassembled WGS sequence"/>
</dbReference>
<reference evidence="4 5" key="2">
    <citation type="submission" date="2019-02" db="EMBL/GenBank/DDBJ databases">
        <title>Draft Genome Sequences of Six Type Strains of the Genus Massilia.</title>
        <authorList>
            <person name="Miess H."/>
            <person name="Frediansyhah A."/>
            <person name="Gross H."/>
        </authorList>
    </citation>
    <scope>NUCLEOTIDE SEQUENCE [LARGE SCALE GENOMIC DNA]</scope>
    <source>
        <strain evidence="4 5">DSM 17472</strain>
    </source>
</reference>
<keyword evidence="5" id="KW-1185">Reference proteome</keyword>